<evidence type="ECO:0000256" key="12">
    <source>
        <dbReference type="SAM" id="Phobius"/>
    </source>
</evidence>
<dbReference type="EMBL" id="FOGG01000040">
    <property type="protein sequence ID" value="SES18711.1"/>
    <property type="molecule type" value="Genomic_DNA"/>
</dbReference>
<proteinExistence type="predicted"/>
<keyword evidence="6" id="KW-0547">Nucleotide-binding</keyword>
<dbReference type="GO" id="GO:0008234">
    <property type="term" value="F:cysteine-type peptidase activity"/>
    <property type="evidence" value="ECO:0007669"/>
    <property type="project" value="InterPro"/>
</dbReference>
<dbReference type="PROSITE" id="PS50893">
    <property type="entry name" value="ABC_TRANSPORTER_2"/>
    <property type="match status" value="1"/>
</dbReference>
<evidence type="ECO:0000256" key="2">
    <source>
        <dbReference type="ARBA" id="ARBA00022448"/>
    </source>
</evidence>
<dbReference type="InterPro" id="IPR005074">
    <property type="entry name" value="Peptidase_C39"/>
</dbReference>
<keyword evidence="9" id="KW-1278">Translocase</keyword>
<feature type="domain" description="ABC transporter" evidence="13">
    <location>
        <begin position="476"/>
        <end position="711"/>
    </location>
</feature>
<dbReference type="SMART" id="SM00382">
    <property type="entry name" value="AAA"/>
    <property type="match status" value="1"/>
</dbReference>
<evidence type="ECO:0000259" key="14">
    <source>
        <dbReference type="PROSITE" id="PS50929"/>
    </source>
</evidence>
<dbReference type="GO" id="GO:0016887">
    <property type="term" value="F:ATP hydrolysis activity"/>
    <property type="evidence" value="ECO:0007669"/>
    <property type="project" value="InterPro"/>
</dbReference>
<dbReference type="RefSeq" id="WP_090888493.1">
    <property type="nucleotide sequence ID" value="NZ_FOGG01000040.1"/>
</dbReference>
<dbReference type="Gene3D" id="3.90.70.10">
    <property type="entry name" value="Cysteine proteinases"/>
    <property type="match status" value="1"/>
</dbReference>
<gene>
    <name evidence="16" type="ORF">SAMN04488023_14021</name>
</gene>
<accession>A0A1H9VB09</accession>
<dbReference type="SUPFAM" id="SSF90123">
    <property type="entry name" value="ABC transporter transmembrane region"/>
    <property type="match status" value="1"/>
</dbReference>
<dbReference type="PROSITE" id="PS00211">
    <property type="entry name" value="ABC_TRANSPORTER_1"/>
    <property type="match status" value="1"/>
</dbReference>
<dbReference type="InterPro" id="IPR003439">
    <property type="entry name" value="ABC_transporter-like_ATP-bd"/>
</dbReference>
<dbReference type="PROSITE" id="PS50929">
    <property type="entry name" value="ABC_TM1F"/>
    <property type="match status" value="1"/>
</dbReference>
<dbReference type="GO" id="GO:0015421">
    <property type="term" value="F:ABC-type oligopeptide transporter activity"/>
    <property type="evidence" value="ECO:0007669"/>
    <property type="project" value="TreeGrafter"/>
</dbReference>
<evidence type="ECO:0000313" key="16">
    <source>
        <dbReference type="EMBL" id="SES18711.1"/>
    </source>
</evidence>
<evidence type="ECO:0000256" key="11">
    <source>
        <dbReference type="ARBA" id="ARBA00023136"/>
    </source>
</evidence>
<keyword evidence="2" id="KW-0813">Transport</keyword>
<feature type="domain" description="ABC transmembrane type-1" evidence="14">
    <location>
        <begin position="164"/>
        <end position="443"/>
    </location>
</feature>
<evidence type="ECO:0000256" key="10">
    <source>
        <dbReference type="ARBA" id="ARBA00022989"/>
    </source>
</evidence>
<dbReference type="CDD" id="cd18570">
    <property type="entry name" value="ABC_6TM_PCAT1_LagD_like"/>
    <property type="match status" value="1"/>
</dbReference>
<dbReference type="GO" id="GO:0005886">
    <property type="term" value="C:plasma membrane"/>
    <property type="evidence" value="ECO:0007669"/>
    <property type="project" value="UniProtKB-SubCell"/>
</dbReference>
<dbReference type="GO" id="GO:0006508">
    <property type="term" value="P:proteolysis"/>
    <property type="evidence" value="ECO:0007669"/>
    <property type="project" value="UniProtKB-KW"/>
</dbReference>
<keyword evidence="7" id="KW-0378">Hydrolase</keyword>
<feature type="transmembrane region" description="Helical" evidence="12">
    <location>
        <begin position="420"/>
        <end position="437"/>
    </location>
</feature>
<feature type="transmembrane region" description="Helical" evidence="12">
    <location>
        <begin position="300"/>
        <end position="318"/>
    </location>
</feature>
<dbReference type="InterPro" id="IPR003593">
    <property type="entry name" value="AAA+_ATPase"/>
</dbReference>
<dbReference type="PROSITE" id="PS50990">
    <property type="entry name" value="PEPTIDASE_C39"/>
    <property type="match status" value="1"/>
</dbReference>
<reference evidence="16 17" key="1">
    <citation type="submission" date="2016-10" db="EMBL/GenBank/DDBJ databases">
        <authorList>
            <person name="de Groot N.N."/>
        </authorList>
    </citation>
    <scope>NUCLEOTIDE SEQUENCE [LARGE SCALE GENOMIC DNA]</scope>
    <source>
        <strain evidence="16 17">DSM 18610</strain>
    </source>
</reference>
<keyword evidence="11 12" id="KW-0472">Membrane</keyword>
<dbReference type="SUPFAM" id="SSF52540">
    <property type="entry name" value="P-loop containing nucleoside triphosphate hydrolases"/>
    <property type="match status" value="1"/>
</dbReference>
<dbReference type="InterPro" id="IPR017871">
    <property type="entry name" value="ABC_transporter-like_CS"/>
</dbReference>
<sequence length="718" mass="80266">MSIKIKQRDITDCGASCLASIAAHYQLSLPVARIRQFAGTDQRGTTVLGVVEAAQKLGFEAKGVKGTFDSLFKIPTPAIAHIILNGVIQHYVVIYKVNAKYIEVMDPIDGQLHRKSHDAFKAEWTGALVLLLPAEEFQTGNEKTSIQSRFWNLIKPHKNILLQALLGAVIYTVLGLSTSVFVQKLVDFVLVDGNHNLLNLMGVAMIFVLIIQIFIGTAKTIFTLKTGQMIDAQLILGYYKHLLKLPQQFFDTMRVGEIISRINDAVKIRTFLNDVSVNFLVNVFIVFFSFVMMFSYYWKLAFIMLTVIPLYSLIYYVTDKLNKKAQRQLMEESADLESQLVESLTAVGTIKRFGLEDHTNEKTEVRFVKLLQTGFKSNLNYVFSGTSSEFISRILTIVLLWVGAGYVMESKITPGELLSFYTLIGYFTGPVSSLIGMNRTVQDAVIAADRLFEIMDLEREKDENQIELTADQIGDISFEKVTFRYGTRAPVFTELNLHIPKAKFTAIVGESGSGKSTLMSIVQHIYTVQEGRVSIGAYDLKYISNKSLRKLIAVVPQQIDLFAGNVIDNIAVGDDQPDMQRIIHIATQLGMIDFIEALPKGFQTYLGERGASLSGGQRQRIAIARALYRKPEILILDEATSSLDSASEKYVQKAIELLKAENKTVIVIAHRLSTLNQADKIIVLDKGRVIEEGKHQELLFNPASAYTNLWKLQGIGSQ</sequence>
<feature type="transmembrane region" description="Helical" evidence="12">
    <location>
        <begin position="390"/>
        <end position="408"/>
    </location>
</feature>
<protein>
    <submittedName>
        <fullName evidence="16">Bacteriocin-processing peptidase. Cysteine peptidase. MEROPS family C39</fullName>
    </submittedName>
</protein>
<dbReference type="Proteomes" id="UP000199572">
    <property type="component" value="Unassembled WGS sequence"/>
</dbReference>
<dbReference type="GO" id="GO:0043214">
    <property type="term" value="F:ABC-type bacteriocin transporter activity"/>
    <property type="evidence" value="ECO:0007669"/>
    <property type="project" value="InterPro"/>
</dbReference>
<feature type="transmembrane region" description="Helical" evidence="12">
    <location>
        <begin position="275"/>
        <end position="294"/>
    </location>
</feature>
<dbReference type="Pfam" id="PF00664">
    <property type="entry name" value="ABC_membrane"/>
    <property type="match status" value="1"/>
</dbReference>
<evidence type="ECO:0000256" key="8">
    <source>
        <dbReference type="ARBA" id="ARBA00022840"/>
    </source>
</evidence>
<name>A0A1H9VB09_9SPHI</name>
<evidence type="ECO:0000256" key="9">
    <source>
        <dbReference type="ARBA" id="ARBA00022967"/>
    </source>
</evidence>
<dbReference type="Gene3D" id="1.20.1560.10">
    <property type="entry name" value="ABC transporter type 1, transmembrane domain"/>
    <property type="match status" value="1"/>
</dbReference>
<keyword evidence="4" id="KW-0645">Protease</keyword>
<dbReference type="OrthoDB" id="9760358at2"/>
<dbReference type="InterPro" id="IPR039421">
    <property type="entry name" value="Type_1_exporter"/>
</dbReference>
<organism evidence="16 17">
    <name type="scientific">Pedobacter rhizosphaerae</name>
    <dbReference type="NCBI Taxonomy" id="390241"/>
    <lineage>
        <taxon>Bacteria</taxon>
        <taxon>Pseudomonadati</taxon>
        <taxon>Bacteroidota</taxon>
        <taxon>Sphingobacteriia</taxon>
        <taxon>Sphingobacteriales</taxon>
        <taxon>Sphingobacteriaceae</taxon>
        <taxon>Pedobacter</taxon>
    </lineage>
</organism>
<dbReference type="InterPro" id="IPR036640">
    <property type="entry name" value="ABC1_TM_sf"/>
</dbReference>
<evidence type="ECO:0000313" key="17">
    <source>
        <dbReference type="Proteomes" id="UP000199572"/>
    </source>
</evidence>
<feature type="transmembrane region" description="Helical" evidence="12">
    <location>
        <begin position="160"/>
        <end position="182"/>
    </location>
</feature>
<keyword evidence="10 12" id="KW-1133">Transmembrane helix</keyword>
<keyword evidence="8" id="KW-0067">ATP-binding</keyword>
<keyword evidence="17" id="KW-1185">Reference proteome</keyword>
<evidence type="ECO:0000259" key="13">
    <source>
        <dbReference type="PROSITE" id="PS50893"/>
    </source>
</evidence>
<evidence type="ECO:0000256" key="5">
    <source>
        <dbReference type="ARBA" id="ARBA00022692"/>
    </source>
</evidence>
<comment type="subcellular location">
    <subcellularLocation>
        <location evidence="1">Cell membrane</location>
        <topology evidence="1">Multi-pass membrane protein</topology>
    </subcellularLocation>
</comment>
<dbReference type="CDD" id="cd02418">
    <property type="entry name" value="Peptidase_C39B"/>
    <property type="match status" value="1"/>
</dbReference>
<feature type="transmembrane region" description="Helical" evidence="12">
    <location>
        <begin position="197"/>
        <end position="215"/>
    </location>
</feature>
<dbReference type="Pfam" id="PF03412">
    <property type="entry name" value="Peptidase_C39"/>
    <property type="match status" value="1"/>
</dbReference>
<dbReference type="InterPro" id="IPR005897">
    <property type="entry name" value="Pept_C39_ABC_bacteriocin"/>
</dbReference>
<evidence type="ECO:0000256" key="6">
    <source>
        <dbReference type="ARBA" id="ARBA00022741"/>
    </source>
</evidence>
<dbReference type="FunFam" id="3.40.50.300:FF:000218">
    <property type="entry name" value="Multidrug ABC transporter ATP-binding protein"/>
    <property type="match status" value="1"/>
</dbReference>
<evidence type="ECO:0000259" key="15">
    <source>
        <dbReference type="PROSITE" id="PS50990"/>
    </source>
</evidence>
<dbReference type="GO" id="GO:0005524">
    <property type="term" value="F:ATP binding"/>
    <property type="evidence" value="ECO:0007669"/>
    <property type="project" value="UniProtKB-KW"/>
</dbReference>
<dbReference type="PANTHER" id="PTHR43394:SF1">
    <property type="entry name" value="ATP-BINDING CASSETTE SUB-FAMILY B MEMBER 10, MITOCHONDRIAL"/>
    <property type="match status" value="1"/>
</dbReference>
<dbReference type="InterPro" id="IPR011527">
    <property type="entry name" value="ABC1_TM_dom"/>
</dbReference>
<dbReference type="NCBIfam" id="TIGR01193">
    <property type="entry name" value="bacteriocin_ABC"/>
    <property type="match status" value="1"/>
</dbReference>
<dbReference type="Pfam" id="PF00005">
    <property type="entry name" value="ABC_tran"/>
    <property type="match status" value="1"/>
</dbReference>
<keyword evidence="3" id="KW-1003">Cell membrane</keyword>
<evidence type="ECO:0000256" key="7">
    <source>
        <dbReference type="ARBA" id="ARBA00022801"/>
    </source>
</evidence>
<dbReference type="PANTHER" id="PTHR43394">
    <property type="entry name" value="ATP-DEPENDENT PERMEASE MDL1, MITOCHONDRIAL"/>
    <property type="match status" value="1"/>
</dbReference>
<dbReference type="AlphaFoldDB" id="A0A1H9VB09"/>
<evidence type="ECO:0000256" key="4">
    <source>
        <dbReference type="ARBA" id="ARBA00022670"/>
    </source>
</evidence>
<dbReference type="InterPro" id="IPR027417">
    <property type="entry name" value="P-loop_NTPase"/>
</dbReference>
<dbReference type="Gene3D" id="3.40.50.300">
    <property type="entry name" value="P-loop containing nucleotide triphosphate hydrolases"/>
    <property type="match status" value="1"/>
</dbReference>
<feature type="domain" description="Peptidase C39" evidence="15">
    <location>
        <begin position="7"/>
        <end position="131"/>
    </location>
</feature>
<evidence type="ECO:0000256" key="1">
    <source>
        <dbReference type="ARBA" id="ARBA00004651"/>
    </source>
</evidence>
<keyword evidence="5 12" id="KW-0812">Transmembrane</keyword>
<evidence type="ECO:0000256" key="3">
    <source>
        <dbReference type="ARBA" id="ARBA00022475"/>
    </source>
</evidence>
<dbReference type="STRING" id="390241.SAMN04488023_14021"/>